<dbReference type="EMBL" id="CM045758">
    <property type="protein sequence ID" value="KAI8029173.1"/>
    <property type="molecule type" value="Genomic_DNA"/>
</dbReference>
<evidence type="ECO:0000313" key="1">
    <source>
        <dbReference type="EMBL" id="KAI8029173.1"/>
    </source>
</evidence>
<gene>
    <name evidence="1" type="ORF">LOK49_LG01G01271</name>
</gene>
<protein>
    <submittedName>
        <fullName evidence="1">Ankyrin repeat-containing protein BDA1</fullName>
    </submittedName>
</protein>
<dbReference type="Proteomes" id="UP001060215">
    <property type="component" value="Chromosome 1"/>
</dbReference>
<keyword evidence="2" id="KW-1185">Reference proteome</keyword>
<comment type="caution">
    <text evidence="1">The sequence shown here is derived from an EMBL/GenBank/DDBJ whole genome shotgun (WGS) entry which is preliminary data.</text>
</comment>
<proteinExistence type="predicted"/>
<accession>A0ACC0IVM2</accession>
<organism evidence="1 2">
    <name type="scientific">Camellia lanceoleosa</name>
    <dbReference type="NCBI Taxonomy" id="1840588"/>
    <lineage>
        <taxon>Eukaryota</taxon>
        <taxon>Viridiplantae</taxon>
        <taxon>Streptophyta</taxon>
        <taxon>Embryophyta</taxon>
        <taxon>Tracheophyta</taxon>
        <taxon>Spermatophyta</taxon>
        <taxon>Magnoliopsida</taxon>
        <taxon>eudicotyledons</taxon>
        <taxon>Gunneridae</taxon>
        <taxon>Pentapetalae</taxon>
        <taxon>asterids</taxon>
        <taxon>Ericales</taxon>
        <taxon>Theaceae</taxon>
        <taxon>Camellia</taxon>
    </lineage>
</organism>
<name>A0ACC0IVM2_9ERIC</name>
<reference evidence="1 2" key="1">
    <citation type="journal article" date="2022" name="Plant J.">
        <title>Chromosome-level genome of Camellia lanceoleosa provides a valuable resource for understanding genome evolution and self-incompatibility.</title>
        <authorList>
            <person name="Gong W."/>
            <person name="Xiao S."/>
            <person name="Wang L."/>
            <person name="Liao Z."/>
            <person name="Chang Y."/>
            <person name="Mo W."/>
            <person name="Hu G."/>
            <person name="Li W."/>
            <person name="Zhao G."/>
            <person name="Zhu H."/>
            <person name="Hu X."/>
            <person name="Ji K."/>
            <person name="Xiang X."/>
            <person name="Song Q."/>
            <person name="Yuan D."/>
            <person name="Jin S."/>
            <person name="Zhang L."/>
        </authorList>
    </citation>
    <scope>NUCLEOTIDE SEQUENCE [LARGE SCALE GENOMIC DNA]</scope>
    <source>
        <strain evidence="1">SQ_2022a</strain>
    </source>
</reference>
<evidence type="ECO:0000313" key="2">
    <source>
        <dbReference type="Proteomes" id="UP001060215"/>
    </source>
</evidence>
<sequence length="469" mass="53634">MEQTQVMEQAQHRLNTVAKGGDINGLYECIRANPHILDYIDNIPFVDTPLHIAAAAGSTDFALEMMNLKPSFGMKLNPDGLSPLHLALRNWHFETVKQLISFDKELIRVKGRQLYTALHYAALRNEFDCLAEFLCACPAAIEGRTIRGETALHIAVKRLNSKASKVLLGWMRRTRRQKILNWTDNEGNTVLHIAVFTLQPQIVKSILDQNYINRNAVNFEGLTARDLAIELDESEARREILDMLFPEFIHGVNISSTYSLADLLKDDLSEDILEWGFRVRSGLSLEDPFHSLVRLVLSVMEVIDRWIARLGQSMKFAVYKCPLILYLLTIWMIPVIIKDFITITSTFGLGLPSRVHDNNTTAYNTSNGKVVTFGNNFLLLFHNEVASHIPLLMSLLLVNRGVAVLFFFMIIPSATSFPDRDIIDNLPLYALWTWVCGFFVSSYWNELMDLPFHKLKRHRLLQRLFDELN</sequence>